<gene>
    <name evidence="1" type="ORF">RPERSI_LOCUS22346</name>
</gene>
<dbReference type="EMBL" id="CAJVQC010067415">
    <property type="protein sequence ID" value="CAG8807232.1"/>
    <property type="molecule type" value="Genomic_DNA"/>
</dbReference>
<organism evidence="1 2">
    <name type="scientific">Racocetra persica</name>
    <dbReference type="NCBI Taxonomy" id="160502"/>
    <lineage>
        <taxon>Eukaryota</taxon>
        <taxon>Fungi</taxon>
        <taxon>Fungi incertae sedis</taxon>
        <taxon>Mucoromycota</taxon>
        <taxon>Glomeromycotina</taxon>
        <taxon>Glomeromycetes</taxon>
        <taxon>Diversisporales</taxon>
        <taxon>Gigasporaceae</taxon>
        <taxon>Racocetra</taxon>
    </lineage>
</organism>
<accession>A0ACA9RTN5</accession>
<name>A0ACA9RTN5_9GLOM</name>
<keyword evidence="2" id="KW-1185">Reference proteome</keyword>
<protein>
    <submittedName>
        <fullName evidence="1">9060_t:CDS:1</fullName>
    </submittedName>
</protein>
<dbReference type="Proteomes" id="UP000789920">
    <property type="component" value="Unassembled WGS sequence"/>
</dbReference>
<feature type="non-terminal residue" evidence="1">
    <location>
        <position position="167"/>
    </location>
</feature>
<evidence type="ECO:0000313" key="2">
    <source>
        <dbReference type="Proteomes" id="UP000789920"/>
    </source>
</evidence>
<comment type="caution">
    <text evidence="1">The sequence shown here is derived from an EMBL/GenBank/DDBJ whole genome shotgun (WGS) entry which is preliminary data.</text>
</comment>
<sequence>NLNLDKSSKISEKDAFAKAIGFKICKIKRLLILLQLRRTQRKCTSKIKMLAACVNEGKINKDELDSTCAAREVLEETGYDITPLIREQDYVELTIREQRIRLYIVVGVPEDTEFCPKTRKEISKVEWHKVSDLPTWIRSRDKDTPYHCGGGCVKYGSSRFYMVVPFV</sequence>
<reference evidence="1" key="1">
    <citation type="submission" date="2021-06" db="EMBL/GenBank/DDBJ databases">
        <authorList>
            <person name="Kallberg Y."/>
            <person name="Tangrot J."/>
            <person name="Rosling A."/>
        </authorList>
    </citation>
    <scope>NUCLEOTIDE SEQUENCE</scope>
    <source>
        <strain evidence="1">MA461A</strain>
    </source>
</reference>
<proteinExistence type="predicted"/>
<feature type="non-terminal residue" evidence="1">
    <location>
        <position position="1"/>
    </location>
</feature>
<evidence type="ECO:0000313" key="1">
    <source>
        <dbReference type="EMBL" id="CAG8807232.1"/>
    </source>
</evidence>